<gene>
    <name evidence="8" type="ORF">PGSY75_1202500</name>
</gene>
<sequence length="1105" mass="135254">MLKVRYENLNDIRKDDEILNICFVAHPCYYSVLDLEERELFNKRVYENFCKFAERVDIYDKNEYLSVYRRHDKKCRELYMLKSWELLKNTYRYKMPVIFKNLEYFDLYNMEKIRYYSINYNKKKGTKGNSYVVRNKKKLNMIEKEKCFILDNHMIYSMTPEYIAKSISKNILLNMNYIKKGCKKLLSIKEYNKNSKNDNKINDNLYNNKLDDDYYNDNMNYKDNNISKRKKFYPIKKKRKIEPILNSNKKFSIERKKKILIYLDPFAGAGGNCNHMNDIFTIGCDINIYRIKQCQHNCKFYNKNVDFILCDFFNLVTHFRKDTIDVIFFSVPWGGPKYKNKKKFELDTEIINNISVYKCLEVSIELTENLIFYLPRNVCMKELYYFFEYYKKLVTNKKYMNLKNDDISIYDIKQKDMNFICNDKYYENGSKLQNNNMLLELYINRTRCNYQKKDDNSLNNFFYFLNEKCDIYDNKFIFSNVQNIFHINIDHCYNIFNSFMSDKTSIQRETYGVLDESLHDNIINNSNQDMIEIYDNNNNIYSFDDDNNNNIYSFDDDNNNNIYSFDDDNNNNIYSFDDDNNNNIYSYDDNNNIYSFNDNVEDEKKEIKENKKYSINYYNNDIDRNYSPNKKKMKKKNIWAWHNTCMVLYLGNISSNIRNRKIINIKDMYYIDKKLSNILIDIEIDKNKCKQFFFSYHNFVNSQKKKVFFDIYQNNNNLFNNMFYINKNELIIKKIYLIKEKNILYINIFIMKKLFNIIEKIILLFFNNIKNMIGYNKISFLNKICIQFQNVYYNKILTQYIDKNVDIKKYETYIYKDDDKKIHLCYIHLFDYFNIIIKKIMKEFILLFSIYLYDISYMKYYFRHKNVDIEKKKRKIFSTQCLKKVHYNIIRILFNFLLYMKIYLNIVSNNIKLENYFDQHFILDNINIDNITNNLLNRFFLIYSLRKEKNTNYNFKTNNVVTSYVDYFKNFIKYIIHISINLELKENNEEKTISMNHMSNFFFRSLFNIEKKVDILINKLNNNLNNNEDDIKYYKYNLYLFLIHFFTKQFLYNSHVNINLDYFNTLLFFYLNQVYNLSKHQEGYINIFLHFLNNFLYKNFFLKII</sequence>
<reference evidence="8 9" key="1">
    <citation type="journal article" date="2016" name="Nat. Commun.">
        <title>Genomes of cryptic chimpanzee Plasmodium species reveal key evolutionary events leading to human malaria.</title>
        <authorList>
            <person name="Sundararaman S.A."/>
            <person name="Plenderleith L.J."/>
            <person name="Liu W."/>
            <person name="Loy D.E."/>
            <person name="Learn G.H."/>
            <person name="Li Y."/>
            <person name="Shaw K.S."/>
            <person name="Ayouba A."/>
            <person name="Peeters M."/>
            <person name="Speede S."/>
            <person name="Shaw G.M."/>
            <person name="Bushman F.D."/>
            <person name="Brisson D."/>
            <person name="Rayner J.C."/>
            <person name="Sharp P.M."/>
            <person name="Hahn B.H."/>
        </authorList>
    </citation>
    <scope>NUCLEOTIDE SEQUENCE [LARGE SCALE GENOMIC DNA]</scope>
    <source>
        <strain evidence="8 9">SY75</strain>
    </source>
</reference>
<dbReference type="GO" id="GO:0005634">
    <property type="term" value="C:nucleus"/>
    <property type="evidence" value="ECO:0007669"/>
    <property type="project" value="TreeGrafter"/>
</dbReference>
<dbReference type="Gene3D" id="3.40.50.150">
    <property type="entry name" value="Vaccinia Virus protein VP39"/>
    <property type="match status" value="1"/>
</dbReference>
<evidence type="ECO:0000256" key="1">
    <source>
        <dbReference type="ARBA" id="ARBA00018517"/>
    </source>
</evidence>
<dbReference type="Pfam" id="PF09445">
    <property type="entry name" value="Methyltransf_15"/>
    <property type="match status" value="1"/>
</dbReference>
<dbReference type="InterPro" id="IPR019012">
    <property type="entry name" value="RNA_cap_Gua-N2-MeTrfase"/>
</dbReference>
<accession>A0A151LFW2</accession>
<evidence type="ECO:0000256" key="5">
    <source>
        <dbReference type="ARBA" id="ARBA00048763"/>
    </source>
</evidence>
<comment type="caution">
    <text evidence="8">The sequence shown here is derived from an EMBL/GenBank/DDBJ whole genome shotgun (WGS) entry which is preliminary data.</text>
</comment>
<comment type="catalytic activity">
    <reaction evidence="4">
        <text>a 5'-end (N(7)-methyl 5'-triphosphoguanosine)-ribonucleoside in snoRNA + S-adenosyl-L-methionine = a 5'-end (N(2),N(7)-dimethyl 5'-triphosphoguanosine)-ribonucleoside in snoRNA + S-adenosyl-L-homocysteine + H(+)</text>
        <dbReference type="Rhea" id="RHEA:78475"/>
        <dbReference type="Rhea" id="RHEA-COMP:19086"/>
        <dbReference type="Rhea" id="RHEA-COMP:19088"/>
        <dbReference type="ChEBI" id="CHEBI:15378"/>
        <dbReference type="ChEBI" id="CHEBI:57856"/>
        <dbReference type="ChEBI" id="CHEBI:59789"/>
        <dbReference type="ChEBI" id="CHEBI:156461"/>
        <dbReference type="ChEBI" id="CHEBI:172880"/>
    </reaction>
    <physiologicalReaction direction="left-to-right" evidence="4">
        <dbReference type="Rhea" id="RHEA:78476"/>
    </physiologicalReaction>
</comment>
<evidence type="ECO:0000313" key="8">
    <source>
        <dbReference type="EMBL" id="KYN97844.1"/>
    </source>
</evidence>
<dbReference type="GeneID" id="29777207"/>
<dbReference type="EMBL" id="LVLB01000013">
    <property type="protein sequence ID" value="KYN97844.1"/>
    <property type="molecule type" value="Genomic_DNA"/>
</dbReference>
<organism evidence="8 9">
    <name type="scientific">Plasmodium gaboni</name>
    <dbReference type="NCBI Taxonomy" id="647221"/>
    <lineage>
        <taxon>Eukaryota</taxon>
        <taxon>Sar</taxon>
        <taxon>Alveolata</taxon>
        <taxon>Apicomplexa</taxon>
        <taxon>Aconoidasida</taxon>
        <taxon>Haemosporida</taxon>
        <taxon>Plasmodiidae</taxon>
        <taxon>Plasmodium</taxon>
        <taxon>Plasmodium (Laverania)</taxon>
    </lineage>
</organism>
<evidence type="ECO:0000313" key="9">
    <source>
        <dbReference type="Proteomes" id="UP000076004"/>
    </source>
</evidence>
<dbReference type="PANTHER" id="PTHR14741">
    <property type="entry name" value="S-ADENOSYLMETHIONINE-DEPENDENT METHYLTRANSFERASE RELATED"/>
    <property type="match status" value="1"/>
</dbReference>
<evidence type="ECO:0000256" key="2">
    <source>
        <dbReference type="ARBA" id="ARBA00025783"/>
    </source>
</evidence>
<dbReference type="VEuPathDB" id="PlasmoDB:PGABG01_1201600"/>
<dbReference type="GO" id="GO:0071164">
    <property type="term" value="F:RNA cap trimethylguanosine synthase activity"/>
    <property type="evidence" value="ECO:0007669"/>
    <property type="project" value="TreeGrafter"/>
</dbReference>
<evidence type="ECO:0000256" key="3">
    <source>
        <dbReference type="ARBA" id="ARBA00047418"/>
    </source>
</evidence>
<dbReference type="VEuPathDB" id="PlasmoDB:PGSY75_1202500"/>
<comment type="catalytic activity">
    <reaction evidence="3">
        <text>a 5'-end (N(2),N(7)-dimethyl 5'-triphosphoguanosine)-ribonucleoside in snoRNA + S-adenosyl-L-methionine = a 5'-end (N(2),N(2),N(7)-trimethyl 5'-triphosphoguanosine)-ribonucleoside in snoRNA + S-adenosyl-L-homocysteine + H(+)</text>
        <dbReference type="Rhea" id="RHEA:78507"/>
        <dbReference type="Rhea" id="RHEA-COMP:19088"/>
        <dbReference type="Rhea" id="RHEA-COMP:19090"/>
        <dbReference type="ChEBI" id="CHEBI:15378"/>
        <dbReference type="ChEBI" id="CHEBI:57856"/>
        <dbReference type="ChEBI" id="CHEBI:59789"/>
        <dbReference type="ChEBI" id="CHEBI:167623"/>
        <dbReference type="ChEBI" id="CHEBI:172880"/>
    </reaction>
    <physiologicalReaction direction="left-to-right" evidence="3">
        <dbReference type="Rhea" id="RHEA:78508"/>
    </physiologicalReaction>
</comment>
<dbReference type="SUPFAM" id="SSF53335">
    <property type="entry name" value="S-adenosyl-L-methionine-dependent methyltransferases"/>
    <property type="match status" value="1"/>
</dbReference>
<dbReference type="RefSeq" id="XP_018640483.1">
    <property type="nucleotide sequence ID" value="XM_018786618.1"/>
</dbReference>
<name>A0A151LFW2_9APIC</name>
<comment type="catalytic activity">
    <reaction evidence="5">
        <text>a 5'-end (N(2),N(7)-dimethyl 5'-triphosphoguanosine)-ribonucleoside in snRNA + S-adenosyl-L-methionine = a 5'-end (N(2),N(2),N(7)-trimethyl 5'-triphosphoguanosine)-ribonucleoside in snRNA + S-adenosyl-L-homocysteine + H(+)</text>
        <dbReference type="Rhea" id="RHEA:78479"/>
        <dbReference type="Rhea" id="RHEA-COMP:19087"/>
        <dbReference type="Rhea" id="RHEA-COMP:19089"/>
        <dbReference type="ChEBI" id="CHEBI:15378"/>
        <dbReference type="ChEBI" id="CHEBI:57856"/>
        <dbReference type="ChEBI" id="CHEBI:59789"/>
        <dbReference type="ChEBI" id="CHEBI:167623"/>
        <dbReference type="ChEBI" id="CHEBI:172880"/>
    </reaction>
    <physiologicalReaction direction="left-to-right" evidence="5">
        <dbReference type="Rhea" id="RHEA:78480"/>
    </physiologicalReaction>
</comment>
<protein>
    <recommendedName>
        <fullName evidence="1">Trimethylguanosine synthase</fullName>
    </recommendedName>
    <alternativeName>
        <fullName evidence="7">Cap-specific guanine-N(2) methyltransferase</fullName>
    </alternativeName>
</protein>
<dbReference type="AlphaFoldDB" id="A0A151LFW2"/>
<proteinExistence type="inferred from homology"/>
<dbReference type="Proteomes" id="UP000076004">
    <property type="component" value="Chromosome 12"/>
</dbReference>
<evidence type="ECO:0000256" key="6">
    <source>
        <dbReference type="ARBA" id="ARBA00049075"/>
    </source>
</evidence>
<evidence type="ECO:0000256" key="4">
    <source>
        <dbReference type="ARBA" id="ARBA00048740"/>
    </source>
</evidence>
<evidence type="ECO:0000256" key="7">
    <source>
        <dbReference type="ARBA" id="ARBA00049790"/>
    </source>
</evidence>
<dbReference type="KEGG" id="pgab:PGSY75_1202500"/>
<comment type="catalytic activity">
    <reaction evidence="6">
        <text>a 5'-end (N(7)-methyl 5'-triphosphoguanosine)-ribonucleoside in snRNA + S-adenosyl-L-methionine = a 5'-end (N(2),N(7)-dimethyl 5'-triphosphoguanosine)-ribonucleoside in snRNA + S-adenosyl-L-homocysteine + H(+)</text>
        <dbReference type="Rhea" id="RHEA:78471"/>
        <dbReference type="Rhea" id="RHEA-COMP:19085"/>
        <dbReference type="Rhea" id="RHEA-COMP:19087"/>
        <dbReference type="ChEBI" id="CHEBI:15378"/>
        <dbReference type="ChEBI" id="CHEBI:57856"/>
        <dbReference type="ChEBI" id="CHEBI:59789"/>
        <dbReference type="ChEBI" id="CHEBI:156461"/>
        <dbReference type="ChEBI" id="CHEBI:172880"/>
    </reaction>
    <physiologicalReaction direction="left-to-right" evidence="6">
        <dbReference type="Rhea" id="RHEA:78472"/>
    </physiologicalReaction>
</comment>
<dbReference type="PANTHER" id="PTHR14741:SF32">
    <property type="entry name" value="TRIMETHYLGUANOSINE SYNTHASE"/>
    <property type="match status" value="1"/>
</dbReference>
<comment type="similarity">
    <text evidence="2">Belongs to the methyltransferase superfamily. Trimethylguanosine synthase family.</text>
</comment>
<dbReference type="InterPro" id="IPR029063">
    <property type="entry name" value="SAM-dependent_MTases_sf"/>
</dbReference>